<accession>A0ABD5SYA9</accession>
<comment type="caution">
    <text evidence="1">The sequence shown here is derived from an EMBL/GenBank/DDBJ whole genome shotgun (WGS) entry which is preliminary data.</text>
</comment>
<dbReference type="Gene3D" id="3.20.20.300">
    <property type="entry name" value="Glycoside hydrolase, family 3, N-terminal domain"/>
    <property type="match status" value="1"/>
</dbReference>
<feature type="non-terminal residue" evidence="1">
    <location>
        <position position="101"/>
    </location>
</feature>
<dbReference type="Proteomes" id="UP001596383">
    <property type="component" value="Unassembled WGS sequence"/>
</dbReference>
<dbReference type="PROSITE" id="PS51318">
    <property type="entry name" value="TAT"/>
    <property type="match status" value="1"/>
</dbReference>
<dbReference type="InterPro" id="IPR006311">
    <property type="entry name" value="TAT_signal"/>
</dbReference>
<dbReference type="InterPro" id="IPR036962">
    <property type="entry name" value="Glyco_hydro_3_N_sf"/>
</dbReference>
<proteinExistence type="predicted"/>
<evidence type="ECO:0000313" key="2">
    <source>
        <dbReference type="Proteomes" id="UP001596383"/>
    </source>
</evidence>
<evidence type="ECO:0000313" key="1">
    <source>
        <dbReference type="EMBL" id="MFC6769867.1"/>
    </source>
</evidence>
<reference evidence="1 2" key="1">
    <citation type="journal article" date="2019" name="Int. J. Syst. Evol. Microbiol.">
        <title>The Global Catalogue of Microorganisms (GCM) 10K type strain sequencing project: providing services to taxonomists for standard genome sequencing and annotation.</title>
        <authorList>
            <consortium name="The Broad Institute Genomics Platform"/>
            <consortium name="The Broad Institute Genome Sequencing Center for Infectious Disease"/>
            <person name="Wu L."/>
            <person name="Ma J."/>
        </authorList>
    </citation>
    <scope>NUCLEOTIDE SEQUENCE [LARGE SCALE GENOMIC DNA]</scope>
    <source>
        <strain evidence="1 2">LMG 29247</strain>
    </source>
</reference>
<dbReference type="EMBL" id="JBHSWV010000837">
    <property type="protein sequence ID" value="MFC6769867.1"/>
    <property type="molecule type" value="Genomic_DNA"/>
</dbReference>
<gene>
    <name evidence="1" type="ORF">ACFQE6_33930</name>
</gene>
<dbReference type="AlphaFoldDB" id="A0ABD5SYA9"/>
<dbReference type="RefSeq" id="WP_377043935.1">
    <property type="nucleotide sequence ID" value="NZ_JAQIVI010000837.1"/>
</dbReference>
<name>A0ABD5SYA9_9EURY</name>
<protein>
    <submittedName>
        <fullName evidence="1">Uncharacterized protein</fullName>
    </submittedName>
</protein>
<keyword evidence="2" id="KW-1185">Reference proteome</keyword>
<sequence>MRREDRSRSDPRITRRTALKTGALISTGLFLGTVSAGIGAAGEDDPPSIVGEMTLEEKVSRTHGADGGPEGIAGYLQGVERLDVPGMGMADSPAGVVAADP</sequence>
<organism evidence="1 2">
    <name type="scientific">Natrinema soli</name>
    <dbReference type="NCBI Taxonomy" id="1930624"/>
    <lineage>
        <taxon>Archaea</taxon>
        <taxon>Methanobacteriati</taxon>
        <taxon>Methanobacteriota</taxon>
        <taxon>Stenosarchaea group</taxon>
        <taxon>Halobacteria</taxon>
        <taxon>Halobacteriales</taxon>
        <taxon>Natrialbaceae</taxon>
        <taxon>Natrinema</taxon>
    </lineage>
</organism>